<comment type="caution">
    <text evidence="3">The sequence shown here is derived from an EMBL/GenBank/DDBJ whole genome shotgun (WGS) entry which is preliminary data.</text>
</comment>
<keyword evidence="3" id="KW-0407">Ion channel</keyword>
<keyword evidence="3" id="KW-0813">Transport</keyword>
<dbReference type="Pfam" id="PF07885">
    <property type="entry name" value="Ion_trans_2"/>
    <property type="match status" value="1"/>
</dbReference>
<dbReference type="InterPro" id="IPR013099">
    <property type="entry name" value="K_chnl_dom"/>
</dbReference>
<sequence length="260" mass="27831">MTAGLWRLADRTGRRVAAVTGPVALMLVAALWTTAIVLGWALIYWPHLPSGFSYGSSLDPAERAGFLDALYLSVVTVTTLGFGDIVPTDGWLRLATPLEGLLGFALLTAVVSWNSQVYPALTRRRTLALRLASLRRAQHPADRFDPVTTASLLTSLSADVIQVRIDLTQHAETYYFYDGEDDTSLASVAGYAAGLAVRGQASSRAEVRTAAAMLGRALEDLATVLNRQFLHLENDDPVTVLRGYAADHSKGSRSAGGGSV</sequence>
<accession>A0ABV4JAL4</accession>
<evidence type="ECO:0000256" key="1">
    <source>
        <dbReference type="SAM" id="Phobius"/>
    </source>
</evidence>
<reference evidence="3 4" key="1">
    <citation type="journal article" date="2021" name="Res Sq">
        <title>Streptomyces Pimoensis sp. nov., Isolated From the Taklimakan Desert in Xinjiang, China.</title>
        <authorList>
            <person name="Zhang P."/>
            <person name="Luo X."/>
            <person name="Luo X."/>
            <person name="Liu Z."/>
            <person name="Xia Z."/>
            <person name="Wan C."/>
            <person name="zhang L."/>
        </authorList>
    </citation>
    <scope>NUCLEOTIDE SEQUENCE [LARGE SCALE GENOMIC DNA]</scope>
    <source>
        <strain evidence="3 4">TRM75549</strain>
    </source>
</reference>
<keyword evidence="1" id="KW-0472">Membrane</keyword>
<protein>
    <submittedName>
        <fullName evidence="3">Potassium channel family protein</fullName>
    </submittedName>
</protein>
<feature type="transmembrane region" description="Helical" evidence="1">
    <location>
        <begin position="23"/>
        <end position="45"/>
    </location>
</feature>
<keyword evidence="3" id="KW-0406">Ion transport</keyword>
<organism evidence="3 4">
    <name type="scientific">Streptomyces pimonensis</name>
    <dbReference type="NCBI Taxonomy" id="2860288"/>
    <lineage>
        <taxon>Bacteria</taxon>
        <taxon>Bacillati</taxon>
        <taxon>Actinomycetota</taxon>
        <taxon>Actinomycetes</taxon>
        <taxon>Kitasatosporales</taxon>
        <taxon>Streptomycetaceae</taxon>
        <taxon>Streptomyces</taxon>
    </lineage>
</organism>
<dbReference type="Proteomes" id="UP001567537">
    <property type="component" value="Unassembled WGS sequence"/>
</dbReference>
<evidence type="ECO:0000313" key="3">
    <source>
        <dbReference type="EMBL" id="MEZ3183219.1"/>
    </source>
</evidence>
<dbReference type="SUPFAM" id="SSF81324">
    <property type="entry name" value="Voltage-gated potassium channels"/>
    <property type="match status" value="1"/>
</dbReference>
<dbReference type="RefSeq" id="WP_371244715.1">
    <property type="nucleotide sequence ID" value="NZ_JAHWZY010000087.1"/>
</dbReference>
<keyword evidence="1" id="KW-1133">Transmembrane helix</keyword>
<dbReference type="EMBL" id="JAHWZY010000087">
    <property type="protein sequence ID" value="MEZ3183219.1"/>
    <property type="molecule type" value="Genomic_DNA"/>
</dbReference>
<feature type="domain" description="Potassium channel" evidence="2">
    <location>
        <begin position="57"/>
        <end position="112"/>
    </location>
</feature>
<gene>
    <name evidence="3" type="ORF">KYY02_32570</name>
</gene>
<dbReference type="Gene3D" id="1.10.287.70">
    <property type="match status" value="1"/>
</dbReference>
<proteinExistence type="predicted"/>
<name>A0ABV4JAL4_9ACTN</name>
<keyword evidence="4" id="KW-1185">Reference proteome</keyword>
<feature type="non-terminal residue" evidence="3">
    <location>
        <position position="260"/>
    </location>
</feature>
<feature type="transmembrane region" description="Helical" evidence="1">
    <location>
        <begin position="101"/>
        <end position="121"/>
    </location>
</feature>
<keyword evidence="1" id="KW-0812">Transmembrane</keyword>
<evidence type="ECO:0000313" key="4">
    <source>
        <dbReference type="Proteomes" id="UP001567537"/>
    </source>
</evidence>
<dbReference type="GO" id="GO:0034220">
    <property type="term" value="P:monoatomic ion transmembrane transport"/>
    <property type="evidence" value="ECO:0007669"/>
    <property type="project" value="UniProtKB-KW"/>
</dbReference>
<evidence type="ECO:0000259" key="2">
    <source>
        <dbReference type="Pfam" id="PF07885"/>
    </source>
</evidence>